<keyword evidence="7" id="KW-0156">Chromatin regulator</keyword>
<dbReference type="FunCoup" id="A0A2R6PWJ9">
    <property type="interactions" value="2333"/>
</dbReference>
<dbReference type="InterPro" id="IPR026316">
    <property type="entry name" value="NSL2"/>
</dbReference>
<dbReference type="InterPro" id="IPR025927">
    <property type="entry name" value="Znf_KANL2-like"/>
</dbReference>
<accession>A0A2R6PWJ9</accession>
<keyword evidence="5" id="KW-0597">Phosphoprotein</keyword>
<gene>
    <name evidence="16" type="ORF">CEY00_Acc24735</name>
</gene>
<keyword evidence="4" id="KW-1017">Isopeptide bond</keyword>
<comment type="subcellular location">
    <subcellularLocation>
        <location evidence="2">Mitochondrion</location>
    </subcellularLocation>
    <subcellularLocation>
        <location evidence="1">Nucleus</location>
    </subcellularLocation>
</comment>
<keyword evidence="8" id="KW-0496">Mitochondrion</keyword>
<dbReference type="OMA" id="KYCHAHI"/>
<dbReference type="GO" id="GO:0005739">
    <property type="term" value="C:mitochondrion"/>
    <property type="evidence" value="ECO:0007669"/>
    <property type="project" value="UniProtKB-SubCell"/>
</dbReference>
<evidence type="ECO:0000313" key="17">
    <source>
        <dbReference type="Proteomes" id="UP000241394"/>
    </source>
</evidence>
<evidence type="ECO:0000256" key="1">
    <source>
        <dbReference type="ARBA" id="ARBA00004123"/>
    </source>
</evidence>
<feature type="domain" description="KANL2-like probable zinc-finger" evidence="15">
    <location>
        <begin position="169"/>
        <end position="230"/>
    </location>
</feature>
<dbReference type="EMBL" id="NKQK01000022">
    <property type="protein sequence ID" value="PSR98138.1"/>
    <property type="molecule type" value="Genomic_DNA"/>
</dbReference>
<evidence type="ECO:0000256" key="6">
    <source>
        <dbReference type="ARBA" id="ARBA00022843"/>
    </source>
</evidence>
<evidence type="ECO:0000256" key="12">
    <source>
        <dbReference type="ARBA" id="ARBA00093359"/>
    </source>
</evidence>
<keyword evidence="9" id="KW-0539">Nucleus</keyword>
<evidence type="ECO:0000256" key="5">
    <source>
        <dbReference type="ARBA" id="ARBA00022553"/>
    </source>
</evidence>
<dbReference type="GO" id="GO:0006325">
    <property type="term" value="P:chromatin organization"/>
    <property type="evidence" value="ECO:0007669"/>
    <property type="project" value="UniProtKB-KW"/>
</dbReference>
<dbReference type="OrthoDB" id="677315at2759"/>
<evidence type="ECO:0000256" key="13">
    <source>
        <dbReference type="ARBA" id="ARBA00093543"/>
    </source>
</evidence>
<evidence type="ECO:0000256" key="9">
    <source>
        <dbReference type="ARBA" id="ARBA00023242"/>
    </source>
</evidence>
<evidence type="ECO:0000256" key="4">
    <source>
        <dbReference type="ARBA" id="ARBA00022499"/>
    </source>
</evidence>
<dbReference type="InParanoid" id="A0A2R6PWJ9"/>
<keyword evidence="17" id="KW-1185">Reference proteome</keyword>
<comment type="caution">
    <text evidence="16">The sequence shown here is derived from an EMBL/GenBank/DDBJ whole genome shotgun (WGS) entry which is preliminary data.</text>
</comment>
<comment type="subunit">
    <text evidence="13">Component of the NSL complex at least composed of KAT8/MOF, KANSL1, KANSL2, KANSL3, MCRS1, PHF20, OGT1/OGT, WDR5 and HCFC1.</text>
</comment>
<name>A0A2R6PWJ9_ACTCC</name>
<organism evidence="16 17">
    <name type="scientific">Actinidia chinensis var. chinensis</name>
    <name type="common">Chinese soft-hair kiwi</name>
    <dbReference type="NCBI Taxonomy" id="1590841"/>
    <lineage>
        <taxon>Eukaryota</taxon>
        <taxon>Viridiplantae</taxon>
        <taxon>Streptophyta</taxon>
        <taxon>Embryophyta</taxon>
        <taxon>Tracheophyta</taxon>
        <taxon>Spermatophyta</taxon>
        <taxon>Magnoliopsida</taxon>
        <taxon>eudicotyledons</taxon>
        <taxon>Gunneridae</taxon>
        <taxon>Pentapetalae</taxon>
        <taxon>asterids</taxon>
        <taxon>Ericales</taxon>
        <taxon>Actinidiaceae</taxon>
        <taxon>Actinidia</taxon>
    </lineage>
</organism>
<evidence type="ECO:0000256" key="10">
    <source>
        <dbReference type="ARBA" id="ARBA00032947"/>
    </source>
</evidence>
<dbReference type="Pfam" id="PF13891">
    <property type="entry name" value="zf-C3HC3H_KANSL2"/>
    <property type="match status" value="1"/>
</dbReference>
<dbReference type="PANTHER" id="PTHR13453:SF1">
    <property type="entry name" value="KAT8 REGULATORY NSL COMPLEX SUBUNIT 2"/>
    <property type="match status" value="1"/>
</dbReference>
<sequence>MASSSNHYSYHHRLSLHSQTPKFPIPNPNPNPSPTSEADDKKSTPLRFRGDSSDMAEPNDTTTNNNNASSYSAMVVDGSDEDEALSRSEFLTREEVLKRRSRRVKQLEKVYRDHYWSLTEELKLRHREYYWEYGKSPFQEDEDNRENLNQSNGQLGLGLGLNVNVNRCEVHGCKMKAMALTKFCHSHILSDGKQKLYKGCDYATKSSPTGPSRCMKPVLRSTVPSLCPLHLQKAEKHVTRALRKAGLNVTSTSKLAPKFHVVVAEYVRQIQSKRRAAQKALVDTTEGKEGKTI</sequence>
<evidence type="ECO:0000256" key="2">
    <source>
        <dbReference type="ARBA" id="ARBA00004173"/>
    </source>
</evidence>
<dbReference type="Gramene" id="PSR98138">
    <property type="protein sequence ID" value="PSR98138"/>
    <property type="gene ID" value="CEY00_Acc24735"/>
</dbReference>
<evidence type="ECO:0000259" key="15">
    <source>
        <dbReference type="Pfam" id="PF13891"/>
    </source>
</evidence>
<evidence type="ECO:0000256" key="7">
    <source>
        <dbReference type="ARBA" id="ARBA00022853"/>
    </source>
</evidence>
<reference evidence="17" key="2">
    <citation type="journal article" date="2018" name="BMC Genomics">
        <title>A manually annotated Actinidia chinensis var. chinensis (kiwifruit) genome highlights the challenges associated with draft genomes and gene prediction in plants.</title>
        <authorList>
            <person name="Pilkington S.M."/>
            <person name="Crowhurst R."/>
            <person name="Hilario E."/>
            <person name="Nardozza S."/>
            <person name="Fraser L."/>
            <person name="Peng Y."/>
            <person name="Gunaseelan K."/>
            <person name="Simpson R."/>
            <person name="Tahir J."/>
            <person name="Deroles S.C."/>
            <person name="Templeton K."/>
            <person name="Luo Z."/>
            <person name="Davy M."/>
            <person name="Cheng C."/>
            <person name="McNeilage M."/>
            <person name="Scaglione D."/>
            <person name="Liu Y."/>
            <person name="Zhang Q."/>
            <person name="Datson P."/>
            <person name="De Silva N."/>
            <person name="Gardiner S.E."/>
            <person name="Bassett H."/>
            <person name="Chagne D."/>
            <person name="McCallum J."/>
            <person name="Dzierzon H."/>
            <person name="Deng C."/>
            <person name="Wang Y.Y."/>
            <person name="Barron L."/>
            <person name="Manako K."/>
            <person name="Bowen J."/>
            <person name="Foster T.M."/>
            <person name="Erridge Z.A."/>
            <person name="Tiffin H."/>
            <person name="Waite C.N."/>
            <person name="Davies K.M."/>
            <person name="Grierson E.P."/>
            <person name="Laing W.A."/>
            <person name="Kirk R."/>
            <person name="Chen X."/>
            <person name="Wood M."/>
            <person name="Montefiori M."/>
            <person name="Brummell D.A."/>
            <person name="Schwinn K.E."/>
            <person name="Catanach A."/>
            <person name="Fullerton C."/>
            <person name="Li D."/>
            <person name="Meiyalaghan S."/>
            <person name="Nieuwenhuizen N."/>
            <person name="Read N."/>
            <person name="Prakash R."/>
            <person name="Hunter D."/>
            <person name="Zhang H."/>
            <person name="McKenzie M."/>
            <person name="Knabel M."/>
            <person name="Harris A."/>
            <person name="Allan A.C."/>
            <person name="Gleave A."/>
            <person name="Chen A."/>
            <person name="Janssen B.J."/>
            <person name="Plunkett B."/>
            <person name="Ampomah-Dwamena C."/>
            <person name="Voogd C."/>
            <person name="Leif D."/>
            <person name="Lafferty D."/>
            <person name="Souleyre E.J.F."/>
            <person name="Varkonyi-Gasic E."/>
            <person name="Gambi F."/>
            <person name="Hanley J."/>
            <person name="Yao J.L."/>
            <person name="Cheung J."/>
            <person name="David K.M."/>
            <person name="Warren B."/>
            <person name="Marsh K."/>
            <person name="Snowden K.C."/>
            <person name="Lin-Wang K."/>
            <person name="Brian L."/>
            <person name="Martinez-Sanchez M."/>
            <person name="Wang M."/>
            <person name="Ileperuma N."/>
            <person name="Macnee N."/>
            <person name="Campin R."/>
            <person name="McAtee P."/>
            <person name="Drummond R.S.M."/>
            <person name="Espley R.V."/>
            <person name="Ireland H.S."/>
            <person name="Wu R."/>
            <person name="Atkinson R.G."/>
            <person name="Karunairetnam S."/>
            <person name="Bulley S."/>
            <person name="Chunkath S."/>
            <person name="Hanley Z."/>
            <person name="Storey R."/>
            <person name="Thrimawithana A.H."/>
            <person name="Thomson S."/>
            <person name="David C."/>
            <person name="Testolin R."/>
            <person name="Huang H."/>
            <person name="Hellens R.P."/>
            <person name="Schaffer R.J."/>
        </authorList>
    </citation>
    <scope>NUCLEOTIDE SEQUENCE [LARGE SCALE GENOMIC DNA]</scope>
    <source>
        <strain evidence="17">cv. Red5</strain>
    </source>
</reference>
<feature type="compositionally biased region" description="Basic and acidic residues" evidence="14">
    <location>
        <begin position="38"/>
        <end position="52"/>
    </location>
</feature>
<feature type="region of interest" description="Disordered" evidence="14">
    <location>
        <begin position="1"/>
        <end position="71"/>
    </location>
</feature>
<keyword evidence="6" id="KW-0832">Ubl conjugation</keyword>
<comment type="function">
    <text evidence="12">Non-catalytic component of the NSL histone acetyltransferase complex, a multiprotein complex that mediates histone H4 acetylation at 'Lys-5'- and 'Lys-8' (H4K5ac and H4K8ac) at transcription start sites and promotes transcription initiation. Required for NSL complex stability and for transcription of intraciliary transport genes in both ciliated and non-ciliated cells by regulating histone H4 acetylation at 'Lys-5'- and 'Lys-12' (H4K5ac and H4K12ac). This is necessary for cilium assembly in ciliated cells and for organization of the microtubule cytoskeleton in non-ciliated cells. Required within the NSL complex to maintain nuclear architecture stability by promoting KAT8-mediated acetylation of lamin LMNA.</text>
</comment>
<evidence type="ECO:0000256" key="11">
    <source>
        <dbReference type="ARBA" id="ARBA00033378"/>
    </source>
</evidence>
<dbReference type="Proteomes" id="UP000241394">
    <property type="component" value="Chromosome LG22"/>
</dbReference>
<dbReference type="GO" id="GO:0044545">
    <property type="term" value="C:NSL complex"/>
    <property type="evidence" value="ECO:0007669"/>
    <property type="project" value="TreeGrafter"/>
</dbReference>
<reference evidence="16 17" key="1">
    <citation type="submission" date="2017-07" db="EMBL/GenBank/DDBJ databases">
        <title>An improved, manually edited Actinidia chinensis var. chinensis (kiwifruit) genome highlights the challenges associated with draft genomes and gene prediction in plants.</title>
        <authorList>
            <person name="Pilkington S."/>
            <person name="Crowhurst R."/>
            <person name="Hilario E."/>
            <person name="Nardozza S."/>
            <person name="Fraser L."/>
            <person name="Peng Y."/>
            <person name="Gunaseelan K."/>
            <person name="Simpson R."/>
            <person name="Tahir J."/>
            <person name="Deroles S."/>
            <person name="Templeton K."/>
            <person name="Luo Z."/>
            <person name="Davy M."/>
            <person name="Cheng C."/>
            <person name="Mcneilage M."/>
            <person name="Scaglione D."/>
            <person name="Liu Y."/>
            <person name="Zhang Q."/>
            <person name="Datson P."/>
            <person name="De Silva N."/>
            <person name="Gardiner S."/>
            <person name="Bassett H."/>
            <person name="Chagne D."/>
            <person name="Mccallum J."/>
            <person name="Dzierzon H."/>
            <person name="Deng C."/>
            <person name="Wang Y.-Y."/>
            <person name="Barron N."/>
            <person name="Manako K."/>
            <person name="Bowen J."/>
            <person name="Foster T."/>
            <person name="Erridge Z."/>
            <person name="Tiffin H."/>
            <person name="Waite C."/>
            <person name="Davies K."/>
            <person name="Grierson E."/>
            <person name="Laing W."/>
            <person name="Kirk R."/>
            <person name="Chen X."/>
            <person name="Wood M."/>
            <person name="Montefiori M."/>
            <person name="Brummell D."/>
            <person name="Schwinn K."/>
            <person name="Catanach A."/>
            <person name="Fullerton C."/>
            <person name="Li D."/>
            <person name="Meiyalaghan S."/>
            <person name="Nieuwenhuizen N."/>
            <person name="Read N."/>
            <person name="Prakash R."/>
            <person name="Hunter D."/>
            <person name="Zhang H."/>
            <person name="Mckenzie M."/>
            <person name="Knabel M."/>
            <person name="Harris A."/>
            <person name="Allan A."/>
            <person name="Chen A."/>
            <person name="Janssen B."/>
            <person name="Plunkett B."/>
            <person name="Dwamena C."/>
            <person name="Voogd C."/>
            <person name="Leif D."/>
            <person name="Lafferty D."/>
            <person name="Souleyre E."/>
            <person name="Varkonyi-Gasic E."/>
            <person name="Gambi F."/>
            <person name="Hanley J."/>
            <person name="Yao J.-L."/>
            <person name="Cheung J."/>
            <person name="David K."/>
            <person name="Warren B."/>
            <person name="Marsh K."/>
            <person name="Snowden K."/>
            <person name="Lin-Wang K."/>
            <person name="Brian L."/>
            <person name="Martinez-Sanchez M."/>
            <person name="Wang M."/>
            <person name="Ileperuma N."/>
            <person name="Macnee N."/>
            <person name="Campin R."/>
            <person name="Mcatee P."/>
            <person name="Drummond R."/>
            <person name="Espley R."/>
            <person name="Ireland H."/>
            <person name="Wu R."/>
            <person name="Atkinson R."/>
            <person name="Karunairetnam S."/>
            <person name="Bulley S."/>
            <person name="Chunkath S."/>
            <person name="Hanley Z."/>
            <person name="Storey R."/>
            <person name="Thrimawithana A."/>
            <person name="Thomson S."/>
            <person name="David C."/>
            <person name="Testolin R."/>
        </authorList>
    </citation>
    <scope>NUCLEOTIDE SEQUENCE [LARGE SCALE GENOMIC DNA]</scope>
    <source>
        <strain evidence="17">cv. Red5</strain>
        <tissue evidence="16">Young leaf</tissue>
    </source>
</reference>
<evidence type="ECO:0000256" key="3">
    <source>
        <dbReference type="ARBA" id="ARBA00015508"/>
    </source>
</evidence>
<evidence type="ECO:0000256" key="8">
    <source>
        <dbReference type="ARBA" id="ARBA00023128"/>
    </source>
</evidence>
<dbReference type="AlphaFoldDB" id="A0A2R6PWJ9"/>
<feature type="compositionally biased region" description="Pro residues" evidence="14">
    <location>
        <begin position="23"/>
        <end position="33"/>
    </location>
</feature>
<evidence type="ECO:0000313" key="16">
    <source>
        <dbReference type="EMBL" id="PSR98138.1"/>
    </source>
</evidence>
<dbReference type="GO" id="GO:0005634">
    <property type="term" value="C:nucleus"/>
    <property type="evidence" value="ECO:0007669"/>
    <property type="project" value="UniProtKB-SubCell"/>
</dbReference>
<protein>
    <recommendedName>
        <fullName evidence="3">KAT8 regulatory NSL complex subunit 2</fullName>
    </recommendedName>
    <alternativeName>
        <fullName evidence="11">NSL complex protein NSL2</fullName>
    </alternativeName>
    <alternativeName>
        <fullName evidence="10">Non-specific lethal 2 homolog</fullName>
    </alternativeName>
</protein>
<evidence type="ECO:0000256" key="14">
    <source>
        <dbReference type="SAM" id="MobiDB-lite"/>
    </source>
</evidence>
<dbReference type="PANTHER" id="PTHR13453">
    <property type="entry name" value="KAT8 REGULATORY NSL COMPLEX SUBUNIT 2"/>
    <property type="match status" value="1"/>
</dbReference>
<proteinExistence type="predicted"/>